<evidence type="ECO:0000313" key="2">
    <source>
        <dbReference type="Proteomes" id="UP000619244"/>
    </source>
</evidence>
<sequence>MPVPSTAPRLPYAGAGTADVVPVVPTVAPRPVTEPGRLAGYGRWVGVRPHRNG</sequence>
<dbReference type="AlphaFoldDB" id="A0A918KUW8"/>
<proteinExistence type="predicted"/>
<comment type="caution">
    <text evidence="1">The sequence shown here is derived from an EMBL/GenBank/DDBJ whole genome shotgun (WGS) entry which is preliminary data.</text>
</comment>
<reference evidence="1" key="1">
    <citation type="journal article" date="2014" name="Int. J. Syst. Evol. Microbiol.">
        <title>Complete genome sequence of Corynebacterium casei LMG S-19264T (=DSM 44701T), isolated from a smear-ripened cheese.</title>
        <authorList>
            <consortium name="US DOE Joint Genome Institute (JGI-PGF)"/>
            <person name="Walter F."/>
            <person name="Albersmeier A."/>
            <person name="Kalinowski J."/>
            <person name="Ruckert C."/>
        </authorList>
    </citation>
    <scope>NUCLEOTIDE SEQUENCE</scope>
    <source>
        <strain evidence="1">JCM 4790</strain>
    </source>
</reference>
<evidence type="ECO:0000313" key="1">
    <source>
        <dbReference type="EMBL" id="GGX75238.1"/>
    </source>
</evidence>
<name>A0A918KUW8_9ACTN</name>
<protein>
    <submittedName>
        <fullName evidence="1">Uncharacterized protein</fullName>
    </submittedName>
</protein>
<gene>
    <name evidence="1" type="ORF">GCM10010358_31850</name>
</gene>
<organism evidence="1 2">
    <name type="scientific">Streptomyces minutiscleroticus</name>
    <dbReference type="NCBI Taxonomy" id="68238"/>
    <lineage>
        <taxon>Bacteria</taxon>
        <taxon>Bacillati</taxon>
        <taxon>Actinomycetota</taxon>
        <taxon>Actinomycetes</taxon>
        <taxon>Kitasatosporales</taxon>
        <taxon>Streptomycetaceae</taxon>
        <taxon>Streptomyces</taxon>
    </lineage>
</organism>
<reference evidence="1" key="2">
    <citation type="submission" date="2020-09" db="EMBL/GenBank/DDBJ databases">
        <authorList>
            <person name="Sun Q."/>
            <person name="Ohkuma M."/>
        </authorList>
    </citation>
    <scope>NUCLEOTIDE SEQUENCE</scope>
    <source>
        <strain evidence="1">JCM 4790</strain>
    </source>
</reference>
<accession>A0A918KUW8</accession>
<dbReference type="Proteomes" id="UP000619244">
    <property type="component" value="Unassembled WGS sequence"/>
</dbReference>
<keyword evidence="2" id="KW-1185">Reference proteome</keyword>
<dbReference type="EMBL" id="BMVU01000013">
    <property type="protein sequence ID" value="GGX75238.1"/>
    <property type="molecule type" value="Genomic_DNA"/>
</dbReference>